<proteinExistence type="predicted"/>
<comment type="caution">
    <text evidence="1">The sequence shown here is derived from an EMBL/GenBank/DDBJ whole genome shotgun (WGS) entry which is preliminary data.</text>
</comment>
<keyword evidence="2" id="KW-1185">Reference proteome</keyword>
<dbReference type="Pfam" id="PF14112">
    <property type="entry name" value="DUF4284"/>
    <property type="match status" value="1"/>
</dbReference>
<dbReference type="EMBL" id="SHKO01000001">
    <property type="protein sequence ID" value="RZT98635.1"/>
    <property type="molecule type" value="Genomic_DNA"/>
</dbReference>
<evidence type="ECO:0000313" key="1">
    <source>
        <dbReference type="EMBL" id="RZT98635.1"/>
    </source>
</evidence>
<organism evidence="1 2">
    <name type="scientific">Advenella incenata</name>
    <dbReference type="NCBI Taxonomy" id="267800"/>
    <lineage>
        <taxon>Bacteria</taxon>
        <taxon>Pseudomonadati</taxon>
        <taxon>Pseudomonadota</taxon>
        <taxon>Betaproteobacteria</taxon>
        <taxon>Burkholderiales</taxon>
        <taxon>Alcaligenaceae</taxon>
    </lineage>
</organism>
<accession>A0A4V2FTL7</accession>
<sequence length="270" mass="30333">MLDFIDRFTDERFKNNKRLKVISVWIGTTTNEKSLTRYISAGTPQNGQFVRDLGEEWFDHDFIAVNYQKRAEPIEQVVSALAQTLGCPEHMAQEILARCQVQGVAQANTTVCLMQHLYQGEENQDFNGLKFAGSYEYEEPEPEVRHKFDHIFAGVTTAAALPDLREYATEGAFRNETGLTVDDVQYFGYKLRDATVLPVAEFFSLPIVNQRLVLGESADAVVNACKRAGLERINGFISAAARDETPLDVAGEKTFCGLHYLGAFQTRYPT</sequence>
<dbReference type="OrthoDB" id="5186491at2"/>
<dbReference type="RefSeq" id="WP_128393688.1">
    <property type="nucleotide sequence ID" value="NZ_SHKO01000001.1"/>
</dbReference>
<dbReference type="Proteomes" id="UP000293398">
    <property type="component" value="Unassembled WGS sequence"/>
</dbReference>
<evidence type="ECO:0000313" key="2">
    <source>
        <dbReference type="Proteomes" id="UP000293398"/>
    </source>
</evidence>
<reference evidence="1 2" key="1">
    <citation type="submission" date="2019-02" db="EMBL/GenBank/DDBJ databases">
        <title>Genomic Encyclopedia of Type Strains, Phase IV (KMG-IV): sequencing the most valuable type-strain genomes for metagenomic binning, comparative biology and taxonomic classification.</title>
        <authorList>
            <person name="Goeker M."/>
        </authorList>
    </citation>
    <scope>NUCLEOTIDE SEQUENCE [LARGE SCALE GENOMIC DNA]</scope>
    <source>
        <strain evidence="1 2">DSM 23814</strain>
    </source>
</reference>
<protein>
    <submittedName>
        <fullName evidence="1">Immunity protein 22 of polymorphic toxin system</fullName>
    </submittedName>
</protein>
<dbReference type="AlphaFoldDB" id="A0A4V2FTL7"/>
<name>A0A4V2FTL7_9BURK</name>
<gene>
    <name evidence="1" type="ORF">EV681_0413</name>
</gene>
<dbReference type="InterPro" id="IPR025560">
    <property type="entry name" value="Imm22"/>
</dbReference>